<comment type="similarity">
    <text evidence="1">Belongs to the P-Pant transferase superfamily. Gsp/Sfp/HetI/AcpT family.</text>
</comment>
<dbReference type="GO" id="GO:0000287">
    <property type="term" value="F:magnesium ion binding"/>
    <property type="evidence" value="ECO:0007669"/>
    <property type="project" value="InterPro"/>
</dbReference>
<evidence type="ECO:0000256" key="1">
    <source>
        <dbReference type="ARBA" id="ARBA00010990"/>
    </source>
</evidence>
<dbReference type="AlphaFoldDB" id="A0A917JCW0"/>
<organism evidence="5 6">
    <name type="scientific">Mucilaginibacter galii</name>
    <dbReference type="NCBI Taxonomy" id="2005073"/>
    <lineage>
        <taxon>Bacteria</taxon>
        <taxon>Pseudomonadati</taxon>
        <taxon>Bacteroidota</taxon>
        <taxon>Sphingobacteriia</taxon>
        <taxon>Sphingobacteriales</taxon>
        <taxon>Sphingobacteriaceae</taxon>
        <taxon>Mucilaginibacter</taxon>
    </lineage>
</organism>
<feature type="domain" description="4'-phosphopantetheinyl transferase" evidence="4">
    <location>
        <begin position="107"/>
        <end position="208"/>
    </location>
</feature>
<dbReference type="PANTHER" id="PTHR12215">
    <property type="entry name" value="PHOSPHOPANTETHEINE TRANSFERASE"/>
    <property type="match status" value="1"/>
</dbReference>
<evidence type="ECO:0000259" key="4">
    <source>
        <dbReference type="Pfam" id="PF01648"/>
    </source>
</evidence>
<dbReference type="GO" id="GO:0005829">
    <property type="term" value="C:cytosol"/>
    <property type="evidence" value="ECO:0007669"/>
    <property type="project" value="TreeGrafter"/>
</dbReference>
<dbReference type="GO" id="GO:0008897">
    <property type="term" value="F:holo-[acyl-carrier-protein] synthase activity"/>
    <property type="evidence" value="ECO:0007669"/>
    <property type="project" value="InterPro"/>
</dbReference>
<keyword evidence="2" id="KW-0808">Transferase</keyword>
<protein>
    <submittedName>
        <fullName evidence="5">Siderophore biosynthesis protein</fullName>
    </submittedName>
</protein>
<evidence type="ECO:0000313" key="6">
    <source>
        <dbReference type="Proteomes" id="UP000662074"/>
    </source>
</evidence>
<evidence type="ECO:0000256" key="2">
    <source>
        <dbReference type="ARBA" id="ARBA00022679"/>
    </source>
</evidence>
<dbReference type="GO" id="GO:0019878">
    <property type="term" value="P:lysine biosynthetic process via aminoadipic acid"/>
    <property type="evidence" value="ECO:0007669"/>
    <property type="project" value="TreeGrafter"/>
</dbReference>
<reference evidence="5" key="1">
    <citation type="journal article" date="2014" name="Int. J. Syst. Evol. Microbiol.">
        <title>Complete genome sequence of Corynebacterium casei LMG S-19264T (=DSM 44701T), isolated from a smear-ripened cheese.</title>
        <authorList>
            <consortium name="US DOE Joint Genome Institute (JGI-PGF)"/>
            <person name="Walter F."/>
            <person name="Albersmeier A."/>
            <person name="Kalinowski J."/>
            <person name="Ruckert C."/>
        </authorList>
    </citation>
    <scope>NUCLEOTIDE SEQUENCE</scope>
    <source>
        <strain evidence="5">CCM 8711</strain>
    </source>
</reference>
<evidence type="ECO:0000313" key="5">
    <source>
        <dbReference type="EMBL" id="GGI51776.1"/>
    </source>
</evidence>
<dbReference type="SUPFAM" id="SSF56214">
    <property type="entry name" value="4'-phosphopantetheinyl transferase"/>
    <property type="match status" value="2"/>
</dbReference>
<dbReference type="RefSeq" id="WP_188417890.1">
    <property type="nucleotide sequence ID" value="NZ_BMDO01000009.1"/>
</dbReference>
<dbReference type="PANTHER" id="PTHR12215:SF10">
    <property type="entry name" value="L-AMINOADIPATE-SEMIALDEHYDE DEHYDROGENASE-PHOSPHOPANTETHEINYL TRANSFERASE"/>
    <property type="match status" value="1"/>
</dbReference>
<dbReference type="Proteomes" id="UP000662074">
    <property type="component" value="Unassembled WGS sequence"/>
</dbReference>
<feature type="region of interest" description="Disordered" evidence="3">
    <location>
        <begin position="214"/>
        <end position="239"/>
    </location>
</feature>
<sequence>MAIAFRKQVDPDTEFALWRIEEEADALYSQLQLNEHEKAFVEQLANGKRHLHWLATRVLLRTMLDTSEYIDCQIDEHGKPYLVNLPYHISLSHSFDYAAVMISKSRPVGIDIEQIKQKVERIAPKFLRPAERTVIDPHHKIAYLYVCWCAKEAIYKCYGQKEVSFLDNIALEAFSFAEEGSVNANLHKGEVDLDFRVDYMQYEDYMLGYVKAAPPQPSPGGREFNKKVLPPGEDLGGAL</sequence>
<name>A0A917JCW0_9SPHI</name>
<dbReference type="InterPro" id="IPR008278">
    <property type="entry name" value="4-PPantetheinyl_Trfase_dom"/>
</dbReference>
<proteinExistence type="inferred from homology"/>
<comment type="caution">
    <text evidence="5">The sequence shown here is derived from an EMBL/GenBank/DDBJ whole genome shotgun (WGS) entry which is preliminary data.</text>
</comment>
<gene>
    <name evidence="5" type="ORF">GCM10011425_29880</name>
</gene>
<accession>A0A917JCW0</accession>
<reference evidence="5" key="2">
    <citation type="submission" date="2020-09" db="EMBL/GenBank/DDBJ databases">
        <authorList>
            <person name="Sun Q."/>
            <person name="Sedlacek I."/>
        </authorList>
    </citation>
    <scope>NUCLEOTIDE SEQUENCE</scope>
    <source>
        <strain evidence="5">CCM 8711</strain>
    </source>
</reference>
<dbReference type="Gene3D" id="3.90.470.20">
    <property type="entry name" value="4'-phosphopantetheinyl transferase domain"/>
    <property type="match status" value="1"/>
</dbReference>
<dbReference type="InterPro" id="IPR037143">
    <property type="entry name" value="4-PPantetheinyl_Trfase_dom_sf"/>
</dbReference>
<evidence type="ECO:0000256" key="3">
    <source>
        <dbReference type="SAM" id="MobiDB-lite"/>
    </source>
</evidence>
<dbReference type="InterPro" id="IPR050559">
    <property type="entry name" value="P-Pant_transferase_sf"/>
</dbReference>
<keyword evidence="6" id="KW-1185">Reference proteome</keyword>
<dbReference type="EMBL" id="BMDO01000009">
    <property type="protein sequence ID" value="GGI51776.1"/>
    <property type="molecule type" value="Genomic_DNA"/>
</dbReference>
<dbReference type="Pfam" id="PF01648">
    <property type="entry name" value="ACPS"/>
    <property type="match status" value="1"/>
</dbReference>